<name>A0A091JTH0_EGRGA</name>
<gene>
    <name evidence="2" type="ORF">Z169_05169</name>
</gene>
<protein>
    <submittedName>
        <fullName evidence="2">Uncharacterized protein</fullName>
    </submittedName>
</protein>
<evidence type="ECO:0000256" key="1">
    <source>
        <dbReference type="SAM" id="MobiDB-lite"/>
    </source>
</evidence>
<evidence type="ECO:0000313" key="3">
    <source>
        <dbReference type="Proteomes" id="UP000053119"/>
    </source>
</evidence>
<organism evidence="2 3">
    <name type="scientific">Egretta garzetta</name>
    <name type="common">Little egret</name>
    <dbReference type="NCBI Taxonomy" id="188379"/>
    <lineage>
        <taxon>Eukaryota</taxon>
        <taxon>Metazoa</taxon>
        <taxon>Chordata</taxon>
        <taxon>Craniata</taxon>
        <taxon>Vertebrata</taxon>
        <taxon>Euteleostomi</taxon>
        <taxon>Archelosauria</taxon>
        <taxon>Archosauria</taxon>
        <taxon>Dinosauria</taxon>
        <taxon>Saurischia</taxon>
        <taxon>Theropoda</taxon>
        <taxon>Coelurosauria</taxon>
        <taxon>Aves</taxon>
        <taxon>Neognathae</taxon>
        <taxon>Neoaves</taxon>
        <taxon>Aequornithes</taxon>
        <taxon>Pelecaniformes</taxon>
        <taxon>Ardeidae</taxon>
        <taxon>Egretta</taxon>
    </lineage>
</organism>
<dbReference type="AlphaFoldDB" id="A0A091JTH0"/>
<sequence length="51" mass="5878">PRQAQVGPEEDRDHLHHPQDDVGEADASRPPWKLSLEVQNGPEEDRDHLHH</sequence>
<feature type="non-terminal residue" evidence="2">
    <location>
        <position position="51"/>
    </location>
</feature>
<dbReference type="STRING" id="188379.A0A091JTH0"/>
<reference evidence="2 3" key="1">
    <citation type="submission" date="2014-04" db="EMBL/GenBank/DDBJ databases">
        <title>Genome evolution of avian class.</title>
        <authorList>
            <person name="Zhang G."/>
            <person name="Li C."/>
        </authorList>
    </citation>
    <scope>NUCLEOTIDE SEQUENCE [LARGE SCALE GENOMIC DNA]</scope>
    <source>
        <strain evidence="2">BGI_Z169</strain>
    </source>
</reference>
<dbReference type="Proteomes" id="UP000053119">
    <property type="component" value="Unassembled WGS sequence"/>
</dbReference>
<dbReference type="EMBL" id="KK501441">
    <property type="protein sequence ID" value="KFP14876.1"/>
    <property type="molecule type" value="Genomic_DNA"/>
</dbReference>
<feature type="compositionally biased region" description="Basic and acidic residues" evidence="1">
    <location>
        <begin position="9"/>
        <end position="20"/>
    </location>
</feature>
<proteinExistence type="predicted"/>
<evidence type="ECO:0000313" key="2">
    <source>
        <dbReference type="EMBL" id="KFP14876.1"/>
    </source>
</evidence>
<accession>A0A091JTH0</accession>
<feature type="non-terminal residue" evidence="2">
    <location>
        <position position="1"/>
    </location>
</feature>
<keyword evidence="3" id="KW-1185">Reference proteome</keyword>
<feature type="region of interest" description="Disordered" evidence="1">
    <location>
        <begin position="1"/>
        <end position="51"/>
    </location>
</feature>